<reference evidence="3 4" key="1">
    <citation type="journal article" date="2008" name="Int. J. Syst. Evol. Microbiol.">
        <title>Description of Roseateles aquatilis sp. nov. and Roseateles terrae sp. nov., in the class Betaproteobacteria, and emended description of the genus Roseateles.</title>
        <authorList>
            <person name="Gomila M."/>
            <person name="Bowien B."/>
            <person name="Falsen E."/>
            <person name="Moore E.R."/>
            <person name="Lalucat J."/>
        </authorList>
    </citation>
    <scope>NUCLEOTIDE SEQUENCE [LARGE SCALE GENOMIC DNA]</scope>
    <source>
        <strain evidence="3 4">CCUG 48205</strain>
    </source>
</reference>
<comment type="caution">
    <text evidence="3">The sequence shown here is derived from an EMBL/GenBank/DDBJ whole genome shotgun (WGS) entry which is preliminary data.</text>
</comment>
<evidence type="ECO:0000259" key="2">
    <source>
        <dbReference type="Pfam" id="PF03413"/>
    </source>
</evidence>
<proteinExistence type="predicted"/>
<accession>A0A2D0ALP9</accession>
<organism evidence="3 4">
    <name type="scientific">Roseateles aquatilis</name>
    <dbReference type="NCBI Taxonomy" id="431061"/>
    <lineage>
        <taxon>Bacteria</taxon>
        <taxon>Pseudomonadati</taxon>
        <taxon>Pseudomonadota</taxon>
        <taxon>Betaproteobacteria</taxon>
        <taxon>Burkholderiales</taxon>
        <taxon>Sphaerotilaceae</taxon>
        <taxon>Roseateles</taxon>
    </lineage>
</organism>
<keyword evidence="1" id="KW-0732">Signal</keyword>
<dbReference type="EMBL" id="NIOF01000031">
    <property type="protein sequence ID" value="OWQ82916.1"/>
    <property type="molecule type" value="Genomic_DNA"/>
</dbReference>
<feature type="chain" id="PRO_5012700124" evidence="1">
    <location>
        <begin position="26"/>
        <end position="121"/>
    </location>
</feature>
<dbReference type="InterPro" id="IPR025711">
    <property type="entry name" value="PepSY"/>
</dbReference>
<keyword evidence="4" id="KW-1185">Reference proteome</keyword>
<dbReference type="Pfam" id="PF03413">
    <property type="entry name" value="PepSY"/>
    <property type="match status" value="1"/>
</dbReference>
<dbReference type="Proteomes" id="UP000197468">
    <property type="component" value="Unassembled WGS sequence"/>
</dbReference>
<evidence type="ECO:0000313" key="4">
    <source>
        <dbReference type="Proteomes" id="UP000197468"/>
    </source>
</evidence>
<dbReference type="AlphaFoldDB" id="A0A2D0ALP9"/>
<feature type="domain" description="PepSY" evidence="2">
    <location>
        <begin position="49"/>
        <end position="105"/>
    </location>
</feature>
<feature type="signal peptide" evidence="1">
    <location>
        <begin position="1"/>
        <end position="25"/>
    </location>
</feature>
<dbReference type="Gene3D" id="3.10.450.40">
    <property type="match status" value="1"/>
</dbReference>
<evidence type="ECO:0000256" key="1">
    <source>
        <dbReference type="SAM" id="SignalP"/>
    </source>
</evidence>
<protein>
    <submittedName>
        <fullName evidence="3">Peptidase M4</fullName>
    </submittedName>
</protein>
<sequence>MNRYVKYGVVAVAVSAGAIGAGAWAAREDGGPRAGGKEENDALGVVQAKVSLTQAVAIAEQHFGGKASRAEYERTRQGVAYDIEVVTGDKVFDVRVDADKGAILSSAPDGRDGKEDRDEKD</sequence>
<gene>
    <name evidence="3" type="ORF">CDN99_27775</name>
</gene>
<name>A0A2D0ALP9_9BURK</name>
<evidence type="ECO:0000313" key="3">
    <source>
        <dbReference type="EMBL" id="OWQ82916.1"/>
    </source>
</evidence>
<dbReference type="OrthoDB" id="8724619at2"/>